<keyword evidence="1" id="KW-0175">Coiled coil</keyword>
<feature type="coiled-coil region" evidence="1">
    <location>
        <begin position="147"/>
        <end position="212"/>
    </location>
</feature>
<feature type="domain" description="Growth arrest-specific protein 8" evidence="3">
    <location>
        <begin position="134"/>
        <end position="224"/>
    </location>
</feature>
<dbReference type="EMBL" id="CP039346">
    <property type="protein sequence ID" value="QCD81526.1"/>
    <property type="molecule type" value="Genomic_DNA"/>
</dbReference>
<protein>
    <submittedName>
        <fullName evidence="4">Growth arrest-specific protein 8</fullName>
    </submittedName>
</protein>
<dbReference type="Proteomes" id="UP000501690">
    <property type="component" value="Linkage Group LG2"/>
</dbReference>
<reference evidence="4 5" key="1">
    <citation type="submission" date="2019-04" db="EMBL/GenBank/DDBJ databases">
        <title>An improved genome assembly and genetic linkage map for asparagus bean, Vigna unguiculata ssp. sesquipedialis.</title>
        <authorList>
            <person name="Xia Q."/>
            <person name="Zhang R."/>
            <person name="Dong Y."/>
        </authorList>
    </citation>
    <scope>NUCLEOTIDE SEQUENCE [LARGE SCALE GENOMIC DNA]</scope>
    <source>
        <tissue evidence="4">Leaf</tissue>
    </source>
</reference>
<accession>A0A4D6KTX3</accession>
<dbReference type="AlphaFoldDB" id="A0A4D6KTX3"/>
<evidence type="ECO:0000313" key="5">
    <source>
        <dbReference type="Proteomes" id="UP000501690"/>
    </source>
</evidence>
<feature type="region of interest" description="Disordered" evidence="2">
    <location>
        <begin position="13"/>
        <end position="53"/>
    </location>
</feature>
<name>A0A4D6KTX3_VIGUN</name>
<gene>
    <name evidence="4" type="ORF">DEO72_LG2g1855</name>
</gene>
<sequence length="255" mass="28506">MALSQRDLLRRIKQKESNKVGASSRTKDSSSKAIVLESEQETTQSDPKLKRKRVEPLISEASDSTDNIPLSALGFKRSFWDDKFAHLAHGRANNYFPVDDKLLSGRQLSSVQEGLLHNIHQVEASSLFLMDRLEASERKELKAASDLAAANKEIEQLRLDMEDFAKMKKTLEDTEAELSILRAEMDELKPKAEGLSAQCQVLEGEKEELTDQLCSTLKEGFQLALDQVKILHPDVDISAADITKEIVDGQLVELS</sequence>
<dbReference type="GO" id="GO:0048870">
    <property type="term" value="P:cell motility"/>
    <property type="evidence" value="ECO:0007669"/>
    <property type="project" value="InterPro"/>
</dbReference>
<dbReference type="InterPro" id="IPR025593">
    <property type="entry name" value="GAS8_dom"/>
</dbReference>
<evidence type="ECO:0000313" key="4">
    <source>
        <dbReference type="EMBL" id="QCD81526.1"/>
    </source>
</evidence>
<organism evidence="4 5">
    <name type="scientific">Vigna unguiculata</name>
    <name type="common">Cowpea</name>
    <dbReference type="NCBI Taxonomy" id="3917"/>
    <lineage>
        <taxon>Eukaryota</taxon>
        <taxon>Viridiplantae</taxon>
        <taxon>Streptophyta</taxon>
        <taxon>Embryophyta</taxon>
        <taxon>Tracheophyta</taxon>
        <taxon>Spermatophyta</taxon>
        <taxon>Magnoliopsida</taxon>
        <taxon>eudicotyledons</taxon>
        <taxon>Gunneridae</taxon>
        <taxon>Pentapetalae</taxon>
        <taxon>rosids</taxon>
        <taxon>fabids</taxon>
        <taxon>Fabales</taxon>
        <taxon>Fabaceae</taxon>
        <taxon>Papilionoideae</taxon>
        <taxon>50 kb inversion clade</taxon>
        <taxon>NPAAA clade</taxon>
        <taxon>indigoferoid/millettioid clade</taxon>
        <taxon>Phaseoleae</taxon>
        <taxon>Vigna</taxon>
    </lineage>
</organism>
<evidence type="ECO:0000259" key="3">
    <source>
        <dbReference type="Pfam" id="PF13851"/>
    </source>
</evidence>
<evidence type="ECO:0000256" key="2">
    <source>
        <dbReference type="SAM" id="MobiDB-lite"/>
    </source>
</evidence>
<proteinExistence type="predicted"/>
<dbReference type="Pfam" id="PF13851">
    <property type="entry name" value="GAS"/>
    <property type="match status" value="1"/>
</dbReference>
<evidence type="ECO:0000256" key="1">
    <source>
        <dbReference type="SAM" id="Coils"/>
    </source>
</evidence>
<keyword evidence="5" id="KW-1185">Reference proteome</keyword>